<sequence length="112" mass="12249">MACLNGDFMWALASCCSGFCGCIAGAAFGPDVKSRPISGVENTADISKHFVYTQVSLHTFSPGNQYTDMLKINLLYYRPTNNMALTSLSLFYSAYFPHNPSAISTIFTLNIN</sequence>
<evidence type="ECO:0000313" key="2">
    <source>
        <dbReference type="Proteomes" id="UP000345637"/>
    </source>
</evidence>
<gene>
    <name evidence="1" type="ORF">NCTC12998_05976</name>
</gene>
<dbReference type="Proteomes" id="UP000345637">
    <property type="component" value="Unassembled WGS sequence"/>
</dbReference>
<organism evidence="1 2">
    <name type="scientific">Raoultella planticola</name>
    <name type="common">Klebsiella planticola</name>
    <dbReference type="NCBI Taxonomy" id="575"/>
    <lineage>
        <taxon>Bacteria</taxon>
        <taxon>Pseudomonadati</taxon>
        <taxon>Pseudomonadota</taxon>
        <taxon>Gammaproteobacteria</taxon>
        <taxon>Enterobacterales</taxon>
        <taxon>Enterobacteriaceae</taxon>
        <taxon>Klebsiella/Raoultella group</taxon>
        <taxon>Raoultella</taxon>
    </lineage>
</organism>
<dbReference type="EMBL" id="CAADJE010000028">
    <property type="protein sequence ID" value="VFS84961.1"/>
    <property type="molecule type" value="Genomic_DNA"/>
</dbReference>
<reference evidence="1 2" key="1">
    <citation type="submission" date="2019-03" db="EMBL/GenBank/DDBJ databases">
        <authorList>
            <consortium name="Pathogen Informatics"/>
        </authorList>
    </citation>
    <scope>NUCLEOTIDE SEQUENCE [LARGE SCALE GENOMIC DNA]</scope>
    <source>
        <strain evidence="1 2">NCTC12998</strain>
    </source>
</reference>
<evidence type="ECO:0000313" key="1">
    <source>
        <dbReference type="EMBL" id="VFS84961.1"/>
    </source>
</evidence>
<accession>A0A485CK54</accession>
<name>A0A485CK54_RAOPL</name>
<protein>
    <submittedName>
        <fullName evidence="1">Uncharacterized protein</fullName>
    </submittedName>
</protein>
<dbReference type="AlphaFoldDB" id="A0A485CK54"/>
<proteinExistence type="predicted"/>